<evidence type="ECO:0000313" key="1">
    <source>
        <dbReference type="EMBL" id="KAI4466144.1"/>
    </source>
</evidence>
<organism evidence="1 2">
    <name type="scientific">Holotrichia oblita</name>
    <name type="common">Chafer beetle</name>
    <dbReference type="NCBI Taxonomy" id="644536"/>
    <lineage>
        <taxon>Eukaryota</taxon>
        <taxon>Metazoa</taxon>
        <taxon>Ecdysozoa</taxon>
        <taxon>Arthropoda</taxon>
        <taxon>Hexapoda</taxon>
        <taxon>Insecta</taxon>
        <taxon>Pterygota</taxon>
        <taxon>Neoptera</taxon>
        <taxon>Endopterygota</taxon>
        <taxon>Coleoptera</taxon>
        <taxon>Polyphaga</taxon>
        <taxon>Scarabaeiformia</taxon>
        <taxon>Scarabaeidae</taxon>
        <taxon>Melolonthinae</taxon>
        <taxon>Holotrichia</taxon>
    </lineage>
</organism>
<gene>
    <name evidence="1" type="ORF">MML48_3g00013925</name>
</gene>
<sequence length="261" mass="30759">MDSDDYSTDEGSKKRKVSSETDNIFEKNKKTQSSPRKSQSRETGKLDVILNIVKYMTTEQKEIKKEIQQVRKEQKQFHEGINKLKMENEKLKEQYETIVKENSEIKRELADVKGNIEKMEKLTKRNNIVLQGLEMKTNDPEKLKTTINKFIAENIGIEATIKAVNKVGGTTCIVELIDEEIKTEIMRNKAKLRNMEIEKIYINEDLTRKDRDKQRQLRIRAQEERGKGNIVKVGYNKLIINEKEWRWNKEKEVLEKKITKN</sequence>
<accession>A0ACB9THG6</accession>
<keyword evidence="2" id="KW-1185">Reference proteome</keyword>
<reference evidence="1" key="1">
    <citation type="submission" date="2022-04" db="EMBL/GenBank/DDBJ databases">
        <title>Chromosome-scale genome assembly of Holotrichia oblita Faldermann.</title>
        <authorList>
            <person name="Rongchong L."/>
        </authorList>
    </citation>
    <scope>NUCLEOTIDE SEQUENCE</scope>
    <source>
        <strain evidence="1">81SQS9</strain>
    </source>
</reference>
<evidence type="ECO:0000313" key="2">
    <source>
        <dbReference type="Proteomes" id="UP001056778"/>
    </source>
</evidence>
<protein>
    <submittedName>
        <fullName evidence="1">Uncharacterized protein</fullName>
    </submittedName>
</protein>
<dbReference type="EMBL" id="CM043017">
    <property type="protein sequence ID" value="KAI4466144.1"/>
    <property type="molecule type" value="Genomic_DNA"/>
</dbReference>
<name>A0ACB9THG6_HOLOL</name>
<dbReference type="Proteomes" id="UP001056778">
    <property type="component" value="Chromosome 3"/>
</dbReference>
<proteinExistence type="predicted"/>
<comment type="caution">
    <text evidence="1">The sequence shown here is derived from an EMBL/GenBank/DDBJ whole genome shotgun (WGS) entry which is preliminary data.</text>
</comment>